<dbReference type="Proteomes" id="UP000612055">
    <property type="component" value="Unassembled WGS sequence"/>
</dbReference>
<evidence type="ECO:0000313" key="3">
    <source>
        <dbReference type="EMBL" id="KAG2492494.1"/>
    </source>
</evidence>
<feature type="region of interest" description="Disordered" evidence="1">
    <location>
        <begin position="580"/>
        <end position="605"/>
    </location>
</feature>
<dbReference type="SUPFAM" id="SSF51197">
    <property type="entry name" value="Clavaminate synthase-like"/>
    <property type="match status" value="1"/>
</dbReference>
<feature type="compositionally biased region" description="Low complexity" evidence="1">
    <location>
        <begin position="303"/>
        <end position="330"/>
    </location>
</feature>
<dbReference type="Pfam" id="PF03171">
    <property type="entry name" value="2OG-FeII_Oxy"/>
    <property type="match status" value="1"/>
</dbReference>
<dbReference type="PANTHER" id="PTHR45725">
    <property type="entry name" value="FORMIN HOMOLOGY 2 FAMILY MEMBER"/>
    <property type="match status" value="1"/>
</dbReference>
<sequence length="697" mass="70650">MPSSRKLAESSIIPGEGYARRSGRELLAFRLGSEQQLSAHVVEKRRLEGACLSLDRLGRAVLRDLCRSSALGLHPAALGGLLEDEAAPLLRGQPSASVLRASKSGADAAPDALAFAPQRGRGALTLLASPEAQGLQVAGPGGAWLDVPLGPGRVAVLCGHSLSYALGGLLRAPPHRLLPGSGAAGLSLGLELCPRPCAEVDPGALLEGAATQPTGPPGRPLPVTELLEQCDHSPPSPGPAPGPAAALGPAPAAASGARLQPQPGEAEGQRRLGQEQPPRAQERPAEKEQQEQRPGPDGREPPAGDGAAPAPGRHARGPEAADAGAGASPSPRTPLPAAPRPGPGPGPVPGGAPEAGPGPAASAAIGRPGGVRRAASPAPEGAQPPAKQPRVQGQVKQEDAASNAYPPPRPGPAAAPPTPTLTFSVWPRDGGSPLFFTAAPRTRLDRVYAAYAQKRRTDRGGFWLSRGGRILAPGLTVAEAQVAAGEELREVERQPSGPGQWPPTGAPARRLAVTILHSERGGSAKSLTLMSWTRLQHLYDAYGTALGLDPGSFWLTQAGRILATELTAEEAGLADGDLLQEAPRERPPSPAPAPGPGPGAAGAAGVGSAAAVGASGRGGEAQVAFTVRRAAGGGEVAFRTLPSTRLQRVFDVFAREQGLALGELAFVHRGVGLGGGLRVGDAGIRSGDEVLARREGG</sequence>
<dbReference type="OrthoDB" id="548384at2759"/>
<dbReference type="InterPro" id="IPR044861">
    <property type="entry name" value="IPNS-like_FE2OG_OXY"/>
</dbReference>
<proteinExistence type="predicted"/>
<dbReference type="EMBL" id="JAEHOE010000044">
    <property type="protein sequence ID" value="KAG2492494.1"/>
    <property type="molecule type" value="Genomic_DNA"/>
</dbReference>
<accession>A0A835XZB4</accession>
<dbReference type="InterPro" id="IPR051425">
    <property type="entry name" value="Formin_Homology"/>
</dbReference>
<feature type="compositionally biased region" description="Pro residues" evidence="1">
    <location>
        <begin position="588"/>
        <end position="597"/>
    </location>
</feature>
<dbReference type="PANTHER" id="PTHR45725:SF1">
    <property type="entry name" value="DISHEVELLED ASSOCIATED ACTIVATOR OF MORPHOGENESIS, ISOFORM D"/>
    <property type="match status" value="1"/>
</dbReference>
<evidence type="ECO:0000256" key="1">
    <source>
        <dbReference type="SAM" id="MobiDB-lite"/>
    </source>
</evidence>
<feature type="domain" description="Isopenicillin N synthase-like Fe(2+) 2OG dioxygenase" evidence="2">
    <location>
        <begin position="108"/>
        <end position="178"/>
    </location>
</feature>
<dbReference type="Gene3D" id="2.60.120.330">
    <property type="entry name" value="B-lactam Antibiotic, Isopenicillin N Synthase, Chain"/>
    <property type="match status" value="1"/>
</dbReference>
<feature type="region of interest" description="Disordered" evidence="1">
    <location>
        <begin position="207"/>
        <end position="429"/>
    </location>
</feature>
<dbReference type="SUPFAM" id="SSF54236">
    <property type="entry name" value="Ubiquitin-like"/>
    <property type="match status" value="1"/>
</dbReference>
<comment type="caution">
    <text evidence="3">The sequence shown here is derived from an EMBL/GenBank/DDBJ whole genome shotgun (WGS) entry which is preliminary data.</text>
</comment>
<feature type="compositionally biased region" description="Low complexity" evidence="1">
    <location>
        <begin position="351"/>
        <end position="366"/>
    </location>
</feature>
<protein>
    <recommendedName>
        <fullName evidence="2">Isopenicillin N synthase-like Fe(2+) 2OG dioxygenase domain-containing protein</fullName>
    </recommendedName>
</protein>
<reference evidence="3" key="1">
    <citation type="journal article" date="2020" name="bioRxiv">
        <title>Comparative genomics of Chlamydomonas.</title>
        <authorList>
            <person name="Craig R.J."/>
            <person name="Hasan A.R."/>
            <person name="Ness R.W."/>
            <person name="Keightley P.D."/>
        </authorList>
    </citation>
    <scope>NUCLEOTIDE SEQUENCE</scope>
    <source>
        <strain evidence="3">CCAP 11/70</strain>
    </source>
</reference>
<organism evidence="3 4">
    <name type="scientific">Edaphochlamys debaryana</name>
    <dbReference type="NCBI Taxonomy" id="47281"/>
    <lineage>
        <taxon>Eukaryota</taxon>
        <taxon>Viridiplantae</taxon>
        <taxon>Chlorophyta</taxon>
        <taxon>core chlorophytes</taxon>
        <taxon>Chlorophyceae</taxon>
        <taxon>CS clade</taxon>
        <taxon>Chlamydomonadales</taxon>
        <taxon>Chlamydomonadales incertae sedis</taxon>
        <taxon>Edaphochlamys</taxon>
    </lineage>
</organism>
<feature type="compositionally biased region" description="Low complexity" evidence="1">
    <location>
        <begin position="243"/>
        <end position="257"/>
    </location>
</feature>
<dbReference type="InterPro" id="IPR029071">
    <property type="entry name" value="Ubiquitin-like_domsf"/>
</dbReference>
<dbReference type="Gene3D" id="3.10.20.90">
    <property type="entry name" value="Phosphatidylinositol 3-kinase Catalytic Subunit, Chain A, domain 1"/>
    <property type="match status" value="1"/>
</dbReference>
<dbReference type="AlphaFoldDB" id="A0A835XZB4"/>
<feature type="compositionally biased region" description="Basic and acidic residues" evidence="1">
    <location>
        <begin position="280"/>
        <end position="302"/>
    </location>
</feature>
<evidence type="ECO:0000313" key="4">
    <source>
        <dbReference type="Proteomes" id="UP000612055"/>
    </source>
</evidence>
<name>A0A835XZB4_9CHLO</name>
<evidence type="ECO:0000259" key="2">
    <source>
        <dbReference type="Pfam" id="PF03171"/>
    </source>
</evidence>
<feature type="compositionally biased region" description="Pro residues" evidence="1">
    <location>
        <begin position="331"/>
        <end position="350"/>
    </location>
</feature>
<gene>
    <name evidence="3" type="ORF">HYH03_009159</name>
</gene>
<feature type="compositionally biased region" description="Pro residues" evidence="1">
    <location>
        <begin position="405"/>
        <end position="419"/>
    </location>
</feature>
<dbReference type="InterPro" id="IPR027443">
    <property type="entry name" value="IPNS-like_sf"/>
</dbReference>
<keyword evidence="4" id="KW-1185">Reference proteome</keyword>